<dbReference type="Pfam" id="PF02769">
    <property type="entry name" value="AIRS_C"/>
    <property type="match status" value="1"/>
</dbReference>
<evidence type="ECO:0000256" key="2">
    <source>
        <dbReference type="ARBA" id="ARBA00022741"/>
    </source>
</evidence>
<dbReference type="Proteomes" id="UP000095280">
    <property type="component" value="Unplaced"/>
</dbReference>
<proteinExistence type="predicted"/>
<dbReference type="PANTHER" id="PTHR10256">
    <property type="entry name" value="SELENIDE, WATER DIKINASE"/>
    <property type="match status" value="1"/>
</dbReference>
<dbReference type="InterPro" id="IPR016188">
    <property type="entry name" value="PurM-like_N"/>
</dbReference>
<dbReference type="Gene3D" id="3.30.1330.10">
    <property type="entry name" value="PurM-like, N-terminal domain"/>
    <property type="match status" value="1"/>
</dbReference>
<dbReference type="WBParaSite" id="maker-uti_cns_0003557-snap-gene-0.30-mRNA-1">
    <property type="protein sequence ID" value="maker-uti_cns_0003557-snap-gene-0.30-mRNA-1"/>
    <property type="gene ID" value="maker-uti_cns_0003557-snap-gene-0.30"/>
</dbReference>
<evidence type="ECO:0000313" key="10">
    <source>
        <dbReference type="WBParaSite" id="maker-uti_cns_0003557-snap-gene-0.30-mRNA-1"/>
    </source>
</evidence>
<dbReference type="InterPro" id="IPR010918">
    <property type="entry name" value="PurM-like_C_dom"/>
</dbReference>
<evidence type="ECO:0000256" key="5">
    <source>
        <dbReference type="ARBA" id="ARBA00023266"/>
    </source>
</evidence>
<accession>A0A1I8GXU3</accession>
<evidence type="ECO:0000259" key="7">
    <source>
        <dbReference type="Pfam" id="PF00586"/>
    </source>
</evidence>
<feature type="coiled-coil region" evidence="6">
    <location>
        <begin position="133"/>
        <end position="160"/>
    </location>
</feature>
<evidence type="ECO:0000256" key="4">
    <source>
        <dbReference type="ARBA" id="ARBA00022840"/>
    </source>
</evidence>
<keyword evidence="6" id="KW-0175">Coiled coil</keyword>
<dbReference type="GO" id="GO:0005737">
    <property type="term" value="C:cytoplasm"/>
    <property type="evidence" value="ECO:0007669"/>
    <property type="project" value="TreeGrafter"/>
</dbReference>
<sequence>MGRITCANVLSDLYAMGVTECDNMLMLLGVSNKLSTDEKEIVVKLIMQGFRDCALEAGTSIQGGQTVVNPWMVIGGVATSVCLPSEYCQPDGAVPGDVLVLTKALGTQVAVNVHQWLIEQSDRWRQVSTVLTEQQARQAYQSATRQMARLNRTAARLMRQYNAHACTDVTGFGLLGHANNLAACQKADVSMVVHNLPIIAGMAAASAHLGGAFGLLRGTSAETSGGLLVAMSRTDAAEYCKALEATSSSDGGGAAWIVGVVEAGSRSAVIADKPRIIEVNAAAECFSFQAVASG</sequence>
<name>A0A1I8GXU3_9PLAT</name>
<dbReference type="PANTHER" id="PTHR10256:SF0">
    <property type="entry name" value="INACTIVE SELENIDE, WATER DIKINASE-LIKE PROTEIN-RELATED"/>
    <property type="match status" value="1"/>
</dbReference>
<dbReference type="SUPFAM" id="SSF55326">
    <property type="entry name" value="PurM N-terminal domain-like"/>
    <property type="match status" value="1"/>
</dbReference>
<evidence type="ECO:0000256" key="6">
    <source>
        <dbReference type="SAM" id="Coils"/>
    </source>
</evidence>
<dbReference type="GO" id="GO:0005524">
    <property type="term" value="F:ATP binding"/>
    <property type="evidence" value="ECO:0007669"/>
    <property type="project" value="UniProtKB-KW"/>
</dbReference>
<dbReference type="FunFam" id="3.90.650.10:FF:000010">
    <property type="entry name" value="Selenide, water dikinase"/>
    <property type="match status" value="1"/>
</dbReference>
<evidence type="ECO:0000259" key="8">
    <source>
        <dbReference type="Pfam" id="PF02769"/>
    </source>
</evidence>
<dbReference type="InterPro" id="IPR036921">
    <property type="entry name" value="PurM-like_N_sf"/>
</dbReference>
<organism evidence="9 10">
    <name type="scientific">Macrostomum lignano</name>
    <dbReference type="NCBI Taxonomy" id="282301"/>
    <lineage>
        <taxon>Eukaryota</taxon>
        <taxon>Metazoa</taxon>
        <taxon>Spiralia</taxon>
        <taxon>Lophotrochozoa</taxon>
        <taxon>Platyhelminthes</taxon>
        <taxon>Rhabditophora</taxon>
        <taxon>Macrostomorpha</taxon>
        <taxon>Macrostomida</taxon>
        <taxon>Macrostomidae</taxon>
        <taxon>Macrostomum</taxon>
    </lineage>
</organism>
<dbReference type="InterPro" id="IPR036676">
    <property type="entry name" value="PurM-like_C_sf"/>
</dbReference>
<evidence type="ECO:0000313" key="9">
    <source>
        <dbReference type="Proteomes" id="UP000095280"/>
    </source>
</evidence>
<keyword evidence="5" id="KW-0711">Selenium</keyword>
<dbReference type="InterPro" id="IPR004536">
    <property type="entry name" value="SPS/SelD"/>
</dbReference>
<feature type="domain" description="PurM-like N-terminal" evidence="7">
    <location>
        <begin position="2"/>
        <end position="78"/>
    </location>
</feature>
<keyword evidence="2" id="KW-0547">Nucleotide-binding</keyword>
<dbReference type="SUPFAM" id="SSF56042">
    <property type="entry name" value="PurM C-terminal domain-like"/>
    <property type="match status" value="1"/>
</dbReference>
<protein>
    <submittedName>
        <fullName evidence="10">Selenide, water dikinase</fullName>
    </submittedName>
</protein>
<dbReference type="GO" id="GO:0004756">
    <property type="term" value="F:selenide, water dikinase activity"/>
    <property type="evidence" value="ECO:0007669"/>
    <property type="project" value="TreeGrafter"/>
</dbReference>
<dbReference type="GO" id="GO:0016260">
    <property type="term" value="P:selenocysteine biosynthetic process"/>
    <property type="evidence" value="ECO:0007669"/>
    <property type="project" value="TreeGrafter"/>
</dbReference>
<keyword evidence="3" id="KW-0418">Kinase</keyword>
<dbReference type="Pfam" id="PF00586">
    <property type="entry name" value="AIRS"/>
    <property type="match status" value="1"/>
</dbReference>
<evidence type="ECO:0000256" key="3">
    <source>
        <dbReference type="ARBA" id="ARBA00022777"/>
    </source>
</evidence>
<dbReference type="NCBIfam" id="TIGR00476">
    <property type="entry name" value="selD"/>
    <property type="match status" value="1"/>
</dbReference>
<reference evidence="10" key="1">
    <citation type="submission" date="2016-11" db="UniProtKB">
        <authorList>
            <consortium name="WormBaseParasite"/>
        </authorList>
    </citation>
    <scope>IDENTIFICATION</scope>
</reference>
<dbReference type="PIRSF" id="PIRSF036407">
    <property type="entry name" value="Selenphspht_syn"/>
    <property type="match status" value="1"/>
</dbReference>
<dbReference type="AlphaFoldDB" id="A0A1I8GXU3"/>
<evidence type="ECO:0000256" key="1">
    <source>
        <dbReference type="ARBA" id="ARBA00022679"/>
    </source>
</evidence>
<keyword evidence="4" id="KW-0067">ATP-binding</keyword>
<keyword evidence="1" id="KW-0808">Transferase</keyword>
<feature type="domain" description="PurM-like C-terminal" evidence="8">
    <location>
        <begin position="95"/>
        <end position="270"/>
    </location>
</feature>
<dbReference type="Gene3D" id="3.90.650.10">
    <property type="entry name" value="PurM-like C-terminal domain"/>
    <property type="match status" value="1"/>
</dbReference>
<keyword evidence="9" id="KW-1185">Reference proteome</keyword>